<feature type="region of interest" description="Disordered" evidence="1">
    <location>
        <begin position="27"/>
        <end position="47"/>
    </location>
</feature>
<feature type="compositionally biased region" description="Basic residues" evidence="1">
    <location>
        <begin position="92"/>
        <end position="108"/>
    </location>
</feature>
<feature type="non-terminal residue" evidence="2">
    <location>
        <position position="216"/>
    </location>
</feature>
<evidence type="ECO:0000313" key="2">
    <source>
        <dbReference type="EMBL" id="CAL1277204.1"/>
    </source>
</evidence>
<keyword evidence="3" id="KW-1185">Reference proteome</keyword>
<organism evidence="2 3">
    <name type="scientific">Larinioides sclopetarius</name>
    <dbReference type="NCBI Taxonomy" id="280406"/>
    <lineage>
        <taxon>Eukaryota</taxon>
        <taxon>Metazoa</taxon>
        <taxon>Ecdysozoa</taxon>
        <taxon>Arthropoda</taxon>
        <taxon>Chelicerata</taxon>
        <taxon>Arachnida</taxon>
        <taxon>Araneae</taxon>
        <taxon>Araneomorphae</taxon>
        <taxon>Entelegynae</taxon>
        <taxon>Araneoidea</taxon>
        <taxon>Araneidae</taxon>
        <taxon>Larinioides</taxon>
    </lineage>
</organism>
<comment type="caution">
    <text evidence="2">The sequence shown here is derived from an EMBL/GenBank/DDBJ whole genome shotgun (WGS) entry which is preliminary data.</text>
</comment>
<feature type="region of interest" description="Disordered" evidence="1">
    <location>
        <begin position="80"/>
        <end position="112"/>
    </location>
</feature>
<accession>A0AAV2A312</accession>
<dbReference type="AlphaFoldDB" id="A0AAV2A312"/>
<name>A0AAV2A312_9ARAC</name>
<feature type="non-terminal residue" evidence="2">
    <location>
        <position position="1"/>
    </location>
</feature>
<dbReference type="Proteomes" id="UP001497382">
    <property type="component" value="Unassembled WGS sequence"/>
</dbReference>
<reference evidence="2 3" key="1">
    <citation type="submission" date="2024-04" db="EMBL/GenBank/DDBJ databases">
        <authorList>
            <person name="Rising A."/>
            <person name="Reimegard J."/>
            <person name="Sonavane S."/>
            <person name="Akerstrom W."/>
            <person name="Nylinder S."/>
            <person name="Hedman E."/>
            <person name="Kallberg Y."/>
        </authorList>
    </citation>
    <scope>NUCLEOTIDE SEQUENCE [LARGE SCALE GENOMIC DNA]</scope>
</reference>
<dbReference type="EMBL" id="CAXIEN010000100">
    <property type="protein sequence ID" value="CAL1277204.1"/>
    <property type="molecule type" value="Genomic_DNA"/>
</dbReference>
<evidence type="ECO:0000256" key="1">
    <source>
        <dbReference type="SAM" id="MobiDB-lite"/>
    </source>
</evidence>
<gene>
    <name evidence="2" type="ORF">LARSCL_LOCUS9083</name>
</gene>
<protein>
    <submittedName>
        <fullName evidence="2">Uncharacterized protein</fullName>
    </submittedName>
</protein>
<sequence>KEPENVDCVRKEKTQEIWLEDDEIENSISCKESSSEEEENMVKDGPEIIDLADDDEEKEDFVKKEINEETFLKDDGMKNNGASCSKANPVKKAPRKCPRRNAKNKTTKNKAGLARKQMDFRTVLRSAIEKTPGISDPISLESFLLIVKSKRHPNKIARKFVKNVNNLIKQLTAIEDSFQKEIINYPPLYKEYFNWLCKLTRRMKEHKYKKCEICYP</sequence>
<proteinExistence type="predicted"/>
<evidence type="ECO:0000313" key="3">
    <source>
        <dbReference type="Proteomes" id="UP001497382"/>
    </source>
</evidence>